<reference evidence="1 2" key="1">
    <citation type="submission" date="2016-09" db="EMBL/GenBank/DDBJ databases">
        <title>Genome-resolved meta-omics ties microbial dynamics to process performance in biotechnology for thiocyanate degradation.</title>
        <authorList>
            <person name="Kantor R.S."/>
            <person name="Huddy R.J."/>
            <person name="Iyer R."/>
            <person name="Thomas B.C."/>
            <person name="Brown C.T."/>
            <person name="Anantharaman K."/>
            <person name="Tringe S."/>
            <person name="Hettich R.L."/>
            <person name="Harrison S.T."/>
            <person name="Banfield J.F."/>
        </authorList>
    </citation>
    <scope>NUCLEOTIDE SEQUENCE [LARGE SCALE GENOMIC DNA]</scope>
    <source>
        <strain evidence="1">59-99</strain>
    </source>
</reference>
<proteinExistence type="predicted"/>
<protein>
    <submittedName>
        <fullName evidence="1">Uncharacterized protein</fullName>
    </submittedName>
</protein>
<comment type="caution">
    <text evidence="1">The sequence shown here is derived from an EMBL/GenBank/DDBJ whole genome shotgun (WGS) entry which is preliminary data.</text>
</comment>
<name>A0A1M3KWI1_9BACT</name>
<evidence type="ECO:0000313" key="2">
    <source>
        <dbReference type="Proteomes" id="UP000184233"/>
    </source>
</evidence>
<dbReference type="AlphaFoldDB" id="A0A1M3KWI1"/>
<evidence type="ECO:0000313" key="1">
    <source>
        <dbReference type="EMBL" id="OJX56758.1"/>
    </source>
</evidence>
<dbReference type="EMBL" id="MKVH01000024">
    <property type="protein sequence ID" value="OJX56758.1"/>
    <property type="molecule type" value="Genomic_DNA"/>
</dbReference>
<sequence>MVDTDWYVLVLGIESLGGPIILSDGLEIRPLASTLSVFDLANAGASGFKEWAVLEPVTSLCTVEIFSRQQQGSTTGYDTLNRAWLATTLLLLRGYNRIHGIACSSYSWSAIAGSALRPKSLYGDQNNEASYRREENLPKFQGGLLDYHHHSLRNIEPCRIDSKDSEWIAIHFESCARIASESNSFRFALEAAEDWRFAKESRSAVARIWSGIEAIFGISSELVYRVSLYSASLLVERGEARKTKFDKIKRLYSLRSKVIHGEQVSDEDIHKCLTGSFYLLRDLIVYSIEQGRHISDHEIDDAVFG</sequence>
<gene>
    <name evidence="1" type="ORF">BGO89_09490</name>
</gene>
<accession>A0A1M3KWI1</accession>
<dbReference type="Proteomes" id="UP000184233">
    <property type="component" value="Unassembled WGS sequence"/>
</dbReference>
<organism evidence="1 2">
    <name type="scientific">Candidatus Kapaibacterium thiocyanatum</name>
    <dbReference type="NCBI Taxonomy" id="1895771"/>
    <lineage>
        <taxon>Bacteria</taxon>
        <taxon>Pseudomonadati</taxon>
        <taxon>Candidatus Kapaibacteriota</taxon>
        <taxon>Candidatus Kapaibacteriia</taxon>
        <taxon>Candidatus Kapaibacteriales</taxon>
        <taxon>Candidatus Kapaibacteriaceae</taxon>
        <taxon>Candidatus Kapaibacterium</taxon>
    </lineage>
</organism>